<protein>
    <submittedName>
        <fullName evidence="1">Uncharacterized protein</fullName>
    </submittedName>
</protein>
<reference evidence="1 2" key="1">
    <citation type="submission" date="2023-07" db="EMBL/GenBank/DDBJ databases">
        <title>Sequencing the genomes of 1000 actinobacteria strains.</title>
        <authorList>
            <person name="Klenk H.-P."/>
        </authorList>
    </citation>
    <scope>NUCLEOTIDE SEQUENCE [LARGE SCALE GENOMIC DNA]</scope>
    <source>
        <strain evidence="1 2">DSM 44388</strain>
    </source>
</reference>
<keyword evidence="2" id="KW-1185">Reference proteome</keyword>
<comment type="caution">
    <text evidence="1">The sequence shown here is derived from an EMBL/GenBank/DDBJ whole genome shotgun (WGS) entry which is preliminary data.</text>
</comment>
<accession>A0ABT9NXW7</accession>
<sequence length="127" mass="14307">MNDDNQLRRPTPTELSIVLVRVLAAMEDLMGADDDPLTTVSIDASGEVYLQMRDHNFGRRLVDALIPGEVAWSGRVAARMYDENLFMHWITAKGQLTMRRREHPVKISCVEDLTRAEAEQLDPSIAA</sequence>
<organism evidence="1 2">
    <name type="scientific">Kineosporia succinea</name>
    <dbReference type="NCBI Taxonomy" id="84632"/>
    <lineage>
        <taxon>Bacteria</taxon>
        <taxon>Bacillati</taxon>
        <taxon>Actinomycetota</taxon>
        <taxon>Actinomycetes</taxon>
        <taxon>Kineosporiales</taxon>
        <taxon>Kineosporiaceae</taxon>
        <taxon>Kineosporia</taxon>
    </lineage>
</organism>
<dbReference type="Proteomes" id="UP001235712">
    <property type="component" value="Unassembled WGS sequence"/>
</dbReference>
<gene>
    <name evidence="1" type="ORF">J2S57_001011</name>
</gene>
<dbReference type="RefSeq" id="WP_307238870.1">
    <property type="nucleotide sequence ID" value="NZ_JAUSQZ010000001.1"/>
</dbReference>
<evidence type="ECO:0000313" key="1">
    <source>
        <dbReference type="EMBL" id="MDP9825262.1"/>
    </source>
</evidence>
<dbReference type="EMBL" id="JAUSQZ010000001">
    <property type="protein sequence ID" value="MDP9825262.1"/>
    <property type="molecule type" value="Genomic_DNA"/>
</dbReference>
<proteinExistence type="predicted"/>
<evidence type="ECO:0000313" key="2">
    <source>
        <dbReference type="Proteomes" id="UP001235712"/>
    </source>
</evidence>
<name>A0ABT9NXW7_9ACTN</name>